<protein>
    <recommendedName>
        <fullName evidence="3">FkbM family methyltransferase</fullName>
    </recommendedName>
</protein>
<sequence length="265" mass="28796">MGLFRTLANKALQPFNYMLVKAGDQDRIASGTGYKYATRLNARLLPQLGYTVRRGAFAGARILNPRAAGPSPEHACKVLGQYELELHPALLAGLARRPGAFINVGMADGYYIACLKHLATALPAIGYEINPASTALAEVTLEGIAGVEMRGGVTAESLTADLARHPDALLLVDIEGYERVLLDIPAGEMARASLVIELHDDLEPNITDRLTRHLAATHEVTILRQQGRDPFALEELDALPSHEKFLLLCEFRGPVQTWLQAVPKS</sequence>
<keyword evidence="2" id="KW-1185">Reference proteome</keyword>
<dbReference type="EMBL" id="JAABLQ010000001">
    <property type="protein sequence ID" value="NBN78946.1"/>
    <property type="molecule type" value="Genomic_DNA"/>
</dbReference>
<name>A0A7X5JA07_9HYPH</name>
<organism evidence="1 2">
    <name type="scientific">Pannonibacter tanglangensis</name>
    <dbReference type="NCBI Taxonomy" id="2750084"/>
    <lineage>
        <taxon>Bacteria</taxon>
        <taxon>Pseudomonadati</taxon>
        <taxon>Pseudomonadota</taxon>
        <taxon>Alphaproteobacteria</taxon>
        <taxon>Hyphomicrobiales</taxon>
        <taxon>Stappiaceae</taxon>
        <taxon>Pannonibacter</taxon>
    </lineage>
</organism>
<proteinExistence type="predicted"/>
<dbReference type="Proteomes" id="UP000586722">
    <property type="component" value="Unassembled WGS sequence"/>
</dbReference>
<evidence type="ECO:0008006" key="3">
    <source>
        <dbReference type="Google" id="ProtNLM"/>
    </source>
</evidence>
<dbReference type="AlphaFoldDB" id="A0A7X5JA07"/>
<evidence type="ECO:0000313" key="1">
    <source>
        <dbReference type="EMBL" id="NBN78946.1"/>
    </source>
</evidence>
<evidence type="ECO:0000313" key="2">
    <source>
        <dbReference type="Proteomes" id="UP000586722"/>
    </source>
</evidence>
<reference evidence="1 2" key="1">
    <citation type="submission" date="2020-01" db="EMBL/GenBank/DDBJ databases">
        <authorList>
            <person name="Peng S.Y."/>
            <person name="Li J."/>
            <person name="Wang M."/>
            <person name="Wang L."/>
            <person name="Wang C.Q."/>
            <person name="Wang J.R."/>
        </authorList>
    </citation>
    <scope>NUCLEOTIDE SEQUENCE [LARGE SCALE GENOMIC DNA]</scope>
    <source>
        <strain evidence="1 2">XCT-53</strain>
    </source>
</reference>
<comment type="caution">
    <text evidence="1">The sequence shown here is derived from an EMBL/GenBank/DDBJ whole genome shotgun (WGS) entry which is preliminary data.</text>
</comment>
<gene>
    <name evidence="1" type="ORF">GWI72_11775</name>
</gene>
<accession>A0A7X5JA07</accession>
<dbReference type="RefSeq" id="WP_161708745.1">
    <property type="nucleotide sequence ID" value="NZ_JAABLQ010000001.1"/>
</dbReference>